<sequence>MIACQMVRFMSIRLNGFHSSGHPPAHLVDVNGKWISRSPSSEPDNTFVGEFTKEIKDSVLTDPKSRHVWKPFTSDFNPDAVNAVKANHGLGWIGSDVYVGKVNDVLGTIYKTVGSTWKLQVMMRFLMRKKVNVKFCVINYPFLRQYNSRDLKSWQRNSSVTFSDLCCAMNNQYLIRSYAYLQNE</sequence>
<accession>A0A1D2M7R1</accession>
<dbReference type="EMBL" id="LJIJ01003035">
    <property type="protein sequence ID" value="ODM88954.1"/>
    <property type="molecule type" value="Genomic_DNA"/>
</dbReference>
<dbReference type="AlphaFoldDB" id="A0A1D2M7R1"/>
<gene>
    <name evidence="1" type="ORF">Ocin01_17728</name>
</gene>
<name>A0A1D2M7R1_ORCCI</name>
<proteinExistence type="predicted"/>
<reference evidence="1 2" key="1">
    <citation type="journal article" date="2016" name="Genome Biol. Evol.">
        <title>Gene Family Evolution Reflects Adaptation to Soil Environmental Stressors in the Genome of the Collembolan Orchesella cincta.</title>
        <authorList>
            <person name="Faddeeva-Vakhrusheva A."/>
            <person name="Derks M.F."/>
            <person name="Anvar S.Y."/>
            <person name="Agamennone V."/>
            <person name="Suring W."/>
            <person name="Smit S."/>
            <person name="van Straalen N.M."/>
            <person name="Roelofs D."/>
        </authorList>
    </citation>
    <scope>NUCLEOTIDE SEQUENCE [LARGE SCALE GENOMIC DNA]</scope>
    <source>
        <tissue evidence="1">Mixed pool</tissue>
    </source>
</reference>
<keyword evidence="2" id="KW-1185">Reference proteome</keyword>
<organism evidence="1 2">
    <name type="scientific">Orchesella cincta</name>
    <name type="common">Springtail</name>
    <name type="synonym">Podura cincta</name>
    <dbReference type="NCBI Taxonomy" id="48709"/>
    <lineage>
        <taxon>Eukaryota</taxon>
        <taxon>Metazoa</taxon>
        <taxon>Ecdysozoa</taxon>
        <taxon>Arthropoda</taxon>
        <taxon>Hexapoda</taxon>
        <taxon>Collembola</taxon>
        <taxon>Entomobryomorpha</taxon>
        <taxon>Entomobryoidea</taxon>
        <taxon>Orchesellidae</taxon>
        <taxon>Orchesellinae</taxon>
        <taxon>Orchesella</taxon>
    </lineage>
</organism>
<dbReference type="Proteomes" id="UP000094527">
    <property type="component" value="Unassembled WGS sequence"/>
</dbReference>
<evidence type="ECO:0000313" key="2">
    <source>
        <dbReference type="Proteomes" id="UP000094527"/>
    </source>
</evidence>
<protein>
    <submittedName>
        <fullName evidence="1">Uncharacterized protein</fullName>
    </submittedName>
</protein>
<comment type="caution">
    <text evidence="1">The sequence shown here is derived from an EMBL/GenBank/DDBJ whole genome shotgun (WGS) entry which is preliminary data.</text>
</comment>
<evidence type="ECO:0000313" key="1">
    <source>
        <dbReference type="EMBL" id="ODM88954.1"/>
    </source>
</evidence>